<organism evidence="12 13">
    <name type="scientific">Actinomadura namibiensis</name>
    <dbReference type="NCBI Taxonomy" id="182080"/>
    <lineage>
        <taxon>Bacteria</taxon>
        <taxon>Bacillati</taxon>
        <taxon>Actinomycetota</taxon>
        <taxon>Actinomycetes</taxon>
        <taxon>Streptosporangiales</taxon>
        <taxon>Thermomonosporaceae</taxon>
        <taxon>Actinomadura</taxon>
    </lineage>
</organism>
<evidence type="ECO:0000256" key="10">
    <source>
        <dbReference type="SAM" id="Phobius"/>
    </source>
</evidence>
<dbReference type="AlphaFoldDB" id="A0A7W3QNQ3"/>
<dbReference type="Gene3D" id="1.20.1440.130">
    <property type="entry name" value="VKOR domain"/>
    <property type="match status" value="1"/>
</dbReference>
<evidence type="ECO:0000256" key="8">
    <source>
        <dbReference type="ARBA" id="ARBA00023157"/>
    </source>
</evidence>
<dbReference type="RefSeq" id="WP_182845956.1">
    <property type="nucleotide sequence ID" value="NZ_BAAALP010000134.1"/>
</dbReference>
<evidence type="ECO:0000256" key="5">
    <source>
        <dbReference type="ARBA" id="ARBA00022989"/>
    </source>
</evidence>
<name>A0A7W3QNQ3_ACTNM</name>
<keyword evidence="7 10" id="KW-0472">Membrane</keyword>
<keyword evidence="9" id="KW-0676">Redox-active center</keyword>
<comment type="caution">
    <text evidence="12">The sequence shown here is derived from an EMBL/GenBank/DDBJ whole genome shotgun (WGS) entry which is preliminary data.</text>
</comment>
<feature type="transmembrane region" description="Helical" evidence="10">
    <location>
        <begin position="108"/>
        <end position="125"/>
    </location>
</feature>
<protein>
    <submittedName>
        <fullName evidence="12">Putative membrane protein</fullName>
    </submittedName>
</protein>
<reference evidence="12 13" key="1">
    <citation type="submission" date="2020-08" db="EMBL/GenBank/DDBJ databases">
        <title>Genomic Encyclopedia of Type Strains, Phase IV (KMG-IV): sequencing the most valuable type-strain genomes for metagenomic binning, comparative biology and taxonomic classification.</title>
        <authorList>
            <person name="Goeker M."/>
        </authorList>
    </citation>
    <scope>NUCLEOTIDE SEQUENCE [LARGE SCALE GENOMIC DNA]</scope>
    <source>
        <strain evidence="12 13">DSM 44197</strain>
    </source>
</reference>
<dbReference type="Proteomes" id="UP000572680">
    <property type="component" value="Unassembled WGS sequence"/>
</dbReference>
<dbReference type="GO" id="GO:0048038">
    <property type="term" value="F:quinone binding"/>
    <property type="evidence" value="ECO:0007669"/>
    <property type="project" value="UniProtKB-KW"/>
</dbReference>
<proteinExistence type="inferred from homology"/>
<dbReference type="InterPro" id="IPR012932">
    <property type="entry name" value="VKOR"/>
</dbReference>
<feature type="transmembrane region" description="Helical" evidence="10">
    <location>
        <begin position="24"/>
        <end position="43"/>
    </location>
</feature>
<dbReference type="SMART" id="SM00756">
    <property type="entry name" value="VKc"/>
    <property type="match status" value="1"/>
</dbReference>
<keyword evidence="8" id="KW-1015">Disulfide bond</keyword>
<evidence type="ECO:0000313" key="12">
    <source>
        <dbReference type="EMBL" id="MBA8953816.1"/>
    </source>
</evidence>
<keyword evidence="6" id="KW-0560">Oxidoreductase</keyword>
<keyword evidence="3 10" id="KW-0812">Transmembrane</keyword>
<dbReference type="GO" id="GO:0016491">
    <property type="term" value="F:oxidoreductase activity"/>
    <property type="evidence" value="ECO:0007669"/>
    <property type="project" value="UniProtKB-KW"/>
</dbReference>
<evidence type="ECO:0000256" key="6">
    <source>
        <dbReference type="ARBA" id="ARBA00023002"/>
    </source>
</evidence>
<evidence type="ECO:0000256" key="2">
    <source>
        <dbReference type="ARBA" id="ARBA00006214"/>
    </source>
</evidence>
<dbReference type="PANTHER" id="PTHR34573">
    <property type="entry name" value="VKC DOMAIN-CONTAINING PROTEIN"/>
    <property type="match status" value="1"/>
</dbReference>
<evidence type="ECO:0000256" key="1">
    <source>
        <dbReference type="ARBA" id="ARBA00004141"/>
    </source>
</evidence>
<dbReference type="PANTHER" id="PTHR34573:SF1">
    <property type="entry name" value="VITAMIN K EPOXIDE REDUCTASE DOMAIN-CONTAINING PROTEIN"/>
    <property type="match status" value="1"/>
</dbReference>
<evidence type="ECO:0000313" key="13">
    <source>
        <dbReference type="Proteomes" id="UP000572680"/>
    </source>
</evidence>
<comment type="similarity">
    <text evidence="2">Belongs to the VKOR family.</text>
</comment>
<feature type="transmembrane region" description="Helical" evidence="10">
    <location>
        <begin position="131"/>
        <end position="155"/>
    </location>
</feature>
<feature type="domain" description="Vitamin K epoxide reductase" evidence="11">
    <location>
        <begin position="22"/>
        <end position="157"/>
    </location>
</feature>
<keyword evidence="13" id="KW-1185">Reference proteome</keyword>
<dbReference type="CDD" id="cd12918">
    <property type="entry name" value="VKOR_arc"/>
    <property type="match status" value="1"/>
</dbReference>
<dbReference type="EMBL" id="JACJIA010000007">
    <property type="protein sequence ID" value="MBA8953816.1"/>
    <property type="molecule type" value="Genomic_DNA"/>
</dbReference>
<evidence type="ECO:0000256" key="3">
    <source>
        <dbReference type="ARBA" id="ARBA00022692"/>
    </source>
</evidence>
<accession>A0A7W3QNQ3</accession>
<keyword evidence="5 10" id="KW-1133">Transmembrane helix</keyword>
<gene>
    <name evidence="12" type="ORF">HNR61_005469</name>
</gene>
<evidence type="ECO:0000256" key="7">
    <source>
        <dbReference type="ARBA" id="ARBA00023136"/>
    </source>
</evidence>
<evidence type="ECO:0000256" key="9">
    <source>
        <dbReference type="ARBA" id="ARBA00023284"/>
    </source>
</evidence>
<dbReference type="Pfam" id="PF07884">
    <property type="entry name" value="VKOR"/>
    <property type="match status" value="1"/>
</dbReference>
<feature type="transmembrane region" description="Helical" evidence="10">
    <location>
        <begin position="75"/>
        <end position="96"/>
    </location>
</feature>
<evidence type="ECO:0000256" key="4">
    <source>
        <dbReference type="ARBA" id="ARBA00022719"/>
    </source>
</evidence>
<dbReference type="GO" id="GO:0016020">
    <property type="term" value="C:membrane"/>
    <property type="evidence" value="ECO:0007669"/>
    <property type="project" value="UniProtKB-SubCell"/>
</dbReference>
<sequence length="165" mass="17796">MVQHTEAPDSGAAGDRPGPARPRWFTLPAWVLTLAGLGISVYLTVAHYNKGAMVCTTSSTIDCHSVTNSDYSDLLGIPLPLLGLGFFVAFAVLITPPALRSPSPLPRWARLGSVIVGMLFVIYLVTVELAILHKICLWCTGVHAITILLFVLVLADEFRRIGQAD</sequence>
<keyword evidence="4" id="KW-0874">Quinone</keyword>
<dbReference type="InterPro" id="IPR038354">
    <property type="entry name" value="VKOR_sf"/>
</dbReference>
<evidence type="ECO:0000259" key="11">
    <source>
        <dbReference type="SMART" id="SM00756"/>
    </source>
</evidence>
<comment type="subcellular location">
    <subcellularLocation>
        <location evidence="1">Membrane</location>
        <topology evidence="1">Multi-pass membrane protein</topology>
    </subcellularLocation>
</comment>